<feature type="transmembrane region" description="Helical" evidence="1">
    <location>
        <begin position="101"/>
        <end position="118"/>
    </location>
</feature>
<accession>A0A449A8Z5</accession>
<organism evidence="2 3">
    <name type="scientific">Mycoplasmopsis bovigenitalium</name>
    <dbReference type="NCBI Taxonomy" id="2112"/>
    <lineage>
        <taxon>Bacteria</taxon>
        <taxon>Bacillati</taxon>
        <taxon>Mycoplasmatota</taxon>
        <taxon>Mycoplasmoidales</taxon>
        <taxon>Metamycoplasmataceae</taxon>
        <taxon>Mycoplasmopsis</taxon>
    </lineage>
</organism>
<keyword evidence="1" id="KW-0812">Transmembrane</keyword>
<keyword evidence="1" id="KW-0472">Membrane</keyword>
<feature type="transmembrane region" description="Helical" evidence="1">
    <location>
        <begin position="13"/>
        <end position="34"/>
    </location>
</feature>
<evidence type="ECO:0000256" key="1">
    <source>
        <dbReference type="SAM" id="Phobius"/>
    </source>
</evidence>
<sequence>MLLHKNSSFFRRFLANSIDFAVFSSIIMIVYKLFNFNLQITMSKWYLFLSINLVICFILFIIFPWIFNLRTIGVFLTRLQILQTKNSNYFAQLFKNAFPSFWFYTLLTILFLCFIKPNEIANLHNLVNNINEQPWNIKFLTRLISSIVSLWTLINLLNYMLIFISKNKLSLYERAFNYRIVLMKHFTLTEKMSAFKLVPYTVKSPEIIFIKENHGE</sequence>
<dbReference type="Proteomes" id="UP000290942">
    <property type="component" value="Chromosome"/>
</dbReference>
<gene>
    <name evidence="2" type="ORF">NCTC10122_00244</name>
</gene>
<evidence type="ECO:0000313" key="2">
    <source>
        <dbReference type="EMBL" id="VEU60646.1"/>
    </source>
</evidence>
<keyword evidence="1" id="KW-1133">Transmembrane helix</keyword>
<proteinExistence type="predicted"/>
<feature type="transmembrane region" description="Helical" evidence="1">
    <location>
        <begin position="139"/>
        <end position="164"/>
    </location>
</feature>
<evidence type="ECO:0000313" key="3">
    <source>
        <dbReference type="Proteomes" id="UP000290942"/>
    </source>
</evidence>
<dbReference type="GO" id="GO:0016020">
    <property type="term" value="C:membrane"/>
    <property type="evidence" value="ECO:0007669"/>
    <property type="project" value="UniProtKB-SubCell"/>
</dbReference>
<dbReference type="AlphaFoldDB" id="A0A449A8Z5"/>
<dbReference type="EMBL" id="LR214970">
    <property type="protein sequence ID" value="VEU60646.1"/>
    <property type="molecule type" value="Genomic_DNA"/>
</dbReference>
<name>A0A449A8Z5_9BACT</name>
<reference evidence="2 3" key="1">
    <citation type="submission" date="2019-01" db="EMBL/GenBank/DDBJ databases">
        <authorList>
            <consortium name="Pathogen Informatics"/>
        </authorList>
    </citation>
    <scope>NUCLEOTIDE SEQUENCE [LARGE SCALE GENOMIC DNA]</scope>
    <source>
        <strain evidence="2 3">NCTC10122</strain>
    </source>
</reference>
<protein>
    <submittedName>
        <fullName evidence="2">Uncharacterized protein</fullName>
    </submittedName>
</protein>
<feature type="transmembrane region" description="Helical" evidence="1">
    <location>
        <begin position="46"/>
        <end position="67"/>
    </location>
</feature>